<comment type="catalytic activity">
    <reaction evidence="28">
        <text>(3S)-hydroxyoctanoyl-CoA + NAD(+) = 3-oxooctanoyl-CoA + NADH + H(+)</text>
        <dbReference type="Rhea" id="RHEA:31195"/>
        <dbReference type="ChEBI" id="CHEBI:15378"/>
        <dbReference type="ChEBI" id="CHEBI:57540"/>
        <dbReference type="ChEBI" id="CHEBI:57945"/>
        <dbReference type="ChEBI" id="CHEBI:62617"/>
        <dbReference type="ChEBI" id="CHEBI:62619"/>
    </reaction>
    <physiologicalReaction direction="left-to-right" evidence="28">
        <dbReference type="Rhea" id="RHEA:31196"/>
    </physiologicalReaction>
</comment>
<dbReference type="SUPFAM" id="SSF52096">
    <property type="entry name" value="ClpP/crotonase"/>
    <property type="match status" value="1"/>
</dbReference>
<dbReference type="Pfam" id="PF00378">
    <property type="entry name" value="ECH_1"/>
    <property type="match status" value="1"/>
</dbReference>
<comment type="subunit">
    <text evidence="34">Heterotetramer of 2 alpha/HADHA and 2 beta/HADHB subunits; forms the mitochondrial trifunctional enzyme. Also purified as higher order heterooligomers including a 4 alpha/HADHA and 4 beta/HADHB heterooligomer which physiological significance remains unclear. The mitochondrial trifunctional enzyme interacts with MTLN.</text>
</comment>
<dbReference type="EC" id="4.2.1.17" evidence="6"/>
<dbReference type="PANTHER" id="PTHR43612">
    <property type="entry name" value="TRIFUNCTIONAL ENZYME SUBUNIT ALPHA"/>
    <property type="match status" value="1"/>
</dbReference>
<evidence type="ECO:0000256" key="12">
    <source>
        <dbReference type="ARBA" id="ARBA00022946"/>
    </source>
</evidence>
<dbReference type="Pfam" id="PF02737">
    <property type="entry name" value="3HCDH_N"/>
    <property type="match status" value="1"/>
</dbReference>
<evidence type="ECO:0000256" key="13">
    <source>
        <dbReference type="ARBA" id="ARBA00022990"/>
    </source>
</evidence>
<dbReference type="FunFam" id="3.40.50.720:FF:000009">
    <property type="entry name" value="Fatty oxidation complex, alpha subunit"/>
    <property type="match status" value="1"/>
</dbReference>
<dbReference type="Gene3D" id="3.90.226.10">
    <property type="entry name" value="2-enoyl-CoA Hydratase, Chain A, domain 1"/>
    <property type="match status" value="1"/>
</dbReference>
<keyword evidence="44" id="KW-1185">Reference proteome</keyword>
<comment type="catalytic activity">
    <reaction evidence="33">
        <text>1'-[1,2-di-(9Z,12Z-octadecadienoyl)-sn-glycero-3-phospho]-3'-[1-(9Z,12Z-octadecadienoyl)-sn-glycero-3-phospho]-glycerol + hexadecanoyl-CoA = 1'-[1,2-di-(9Z,12Z-octadecadienoyl)-sn-glycero-3-phospho]-3'-[1-(9Z,12Z-octadecadienoyl)-2-hexadecanoyl-sn-glycero-3-phospho]-glycerol + CoA</text>
        <dbReference type="Rhea" id="RHEA:43680"/>
        <dbReference type="ChEBI" id="CHEBI:57287"/>
        <dbReference type="ChEBI" id="CHEBI:57379"/>
        <dbReference type="ChEBI" id="CHEBI:83580"/>
        <dbReference type="ChEBI" id="CHEBI:83583"/>
    </reaction>
    <physiologicalReaction direction="left-to-right" evidence="33">
        <dbReference type="Rhea" id="RHEA:43681"/>
    </physiologicalReaction>
</comment>
<keyword evidence="8" id="KW-0597">Phosphoprotein</keyword>
<evidence type="ECO:0000256" key="1">
    <source>
        <dbReference type="ARBA" id="ARBA00000469"/>
    </source>
</evidence>
<comment type="catalytic activity">
    <reaction evidence="32">
        <text>(3S)-3-hydroxydodecanoyl-CoA + NAD(+) = 3-oxododecanoyl-CoA + NADH + H(+)</text>
        <dbReference type="Rhea" id="RHEA:31179"/>
        <dbReference type="ChEBI" id="CHEBI:15378"/>
        <dbReference type="ChEBI" id="CHEBI:57540"/>
        <dbReference type="ChEBI" id="CHEBI:57945"/>
        <dbReference type="ChEBI" id="CHEBI:62558"/>
        <dbReference type="ChEBI" id="CHEBI:62615"/>
    </reaction>
    <physiologicalReaction direction="left-to-right" evidence="32">
        <dbReference type="Rhea" id="RHEA:31180"/>
    </physiologicalReaction>
</comment>
<accession>A0A433U4U2</accession>
<evidence type="ECO:0000256" key="16">
    <source>
        <dbReference type="ARBA" id="ARBA00023098"/>
    </source>
</evidence>
<comment type="catalytic activity">
    <reaction evidence="1">
        <text>(3S)-hydroxyhexadecanoyl-CoA = (2E)-hexadecenoyl-CoA + H2O</text>
        <dbReference type="Rhea" id="RHEA:31163"/>
        <dbReference type="ChEBI" id="CHEBI:15377"/>
        <dbReference type="ChEBI" id="CHEBI:61526"/>
        <dbReference type="ChEBI" id="CHEBI:62613"/>
    </reaction>
    <physiologicalReaction direction="right-to-left" evidence="1">
        <dbReference type="Rhea" id="RHEA:31165"/>
    </physiologicalReaction>
</comment>
<evidence type="ECO:0000256" key="38">
    <source>
        <dbReference type="ARBA" id="ARBA00083277"/>
    </source>
</evidence>
<comment type="catalytic activity">
    <reaction evidence="24">
        <text>1'-[1,2-di-(9Z,12Z-octadecadienoyl)-sn-glycero-3-phospho]-3'-[1-(9Z,12Z-octadecadienoyl)-sn-glycero-3-phospho]-glycerol + (9Z,12Z)-octadecadienoyl-CoA = 1',3'-bis-[1,2-di-(9Z,12Z-octadecadienoyl)-sn-glycero-3-phospho]-glycerol + CoA</text>
        <dbReference type="Rhea" id="RHEA:43672"/>
        <dbReference type="ChEBI" id="CHEBI:57287"/>
        <dbReference type="ChEBI" id="CHEBI:57383"/>
        <dbReference type="ChEBI" id="CHEBI:83580"/>
        <dbReference type="ChEBI" id="CHEBI:83581"/>
    </reaction>
    <physiologicalReaction direction="left-to-right" evidence="24">
        <dbReference type="Rhea" id="RHEA:43673"/>
    </physiologicalReaction>
</comment>
<evidence type="ECO:0000256" key="24">
    <source>
        <dbReference type="ARBA" id="ARBA00050222"/>
    </source>
</evidence>
<dbReference type="NCBIfam" id="TIGR02441">
    <property type="entry name" value="fa_ox_alpha_mit"/>
    <property type="match status" value="1"/>
</dbReference>
<keyword evidence="9" id="KW-0808">Transferase</keyword>
<evidence type="ECO:0000256" key="11">
    <source>
        <dbReference type="ARBA" id="ARBA00022832"/>
    </source>
</evidence>
<dbReference type="InterPro" id="IPR008927">
    <property type="entry name" value="6-PGluconate_DH-like_C_sf"/>
</dbReference>
<keyword evidence="10" id="KW-0999">Mitochondrion inner membrane</keyword>
<feature type="site" description="Important for long-chain enoyl-CoA hydratase activity" evidence="40">
    <location>
        <position position="147"/>
    </location>
</feature>
<comment type="similarity">
    <text evidence="4">In the central section; belongs to the 3-hydroxyacyl-CoA dehydrogenase family.</text>
</comment>
<evidence type="ECO:0000256" key="36">
    <source>
        <dbReference type="ARBA" id="ARBA00068347"/>
    </source>
</evidence>
<dbReference type="Pfam" id="PF00725">
    <property type="entry name" value="3HCDH"/>
    <property type="match status" value="1"/>
</dbReference>
<dbReference type="Gene3D" id="3.40.50.720">
    <property type="entry name" value="NAD(P)-binding Rossmann-like Domain"/>
    <property type="match status" value="1"/>
</dbReference>
<dbReference type="OrthoDB" id="10004768at2759"/>
<dbReference type="PANTHER" id="PTHR43612:SF3">
    <property type="entry name" value="TRIFUNCTIONAL ENZYME SUBUNIT ALPHA, MITOCHONDRIAL"/>
    <property type="match status" value="1"/>
</dbReference>
<gene>
    <name evidence="43" type="ORF">EGW08_003391</name>
</gene>
<dbReference type="InterPro" id="IPR006176">
    <property type="entry name" value="3-OHacyl-CoA_DH_NAD-bd"/>
</dbReference>
<evidence type="ECO:0000256" key="35">
    <source>
        <dbReference type="ARBA" id="ARBA00066806"/>
    </source>
</evidence>
<evidence type="ECO:0000256" key="6">
    <source>
        <dbReference type="ARBA" id="ARBA00012076"/>
    </source>
</evidence>
<evidence type="ECO:0000256" key="3">
    <source>
        <dbReference type="ARBA" id="ARBA00005005"/>
    </source>
</evidence>
<evidence type="ECO:0000259" key="41">
    <source>
        <dbReference type="Pfam" id="PF00725"/>
    </source>
</evidence>
<comment type="similarity">
    <text evidence="5">In the N-terminal section; belongs to the enoyl-CoA hydratase/isomerase family.</text>
</comment>
<reference evidence="43 44" key="1">
    <citation type="submission" date="2019-01" db="EMBL/GenBank/DDBJ databases">
        <title>A draft genome assembly of the solar-powered sea slug Elysia chlorotica.</title>
        <authorList>
            <person name="Cai H."/>
            <person name="Li Q."/>
            <person name="Fang X."/>
            <person name="Li J."/>
            <person name="Curtis N.E."/>
            <person name="Altenburger A."/>
            <person name="Shibata T."/>
            <person name="Feng M."/>
            <person name="Maeda T."/>
            <person name="Schwartz J.A."/>
            <person name="Shigenobu S."/>
            <person name="Lundholm N."/>
            <person name="Nishiyama T."/>
            <person name="Yang H."/>
            <person name="Hasebe M."/>
            <person name="Li S."/>
            <person name="Pierce S.K."/>
            <person name="Wang J."/>
        </authorList>
    </citation>
    <scope>NUCLEOTIDE SEQUENCE [LARGE SCALE GENOMIC DNA]</scope>
    <source>
        <strain evidence="43">EC2010</strain>
        <tissue evidence="43">Whole organism of an adult</tissue>
    </source>
</reference>
<evidence type="ECO:0000256" key="29">
    <source>
        <dbReference type="ARBA" id="ARBA00052711"/>
    </source>
</evidence>
<proteinExistence type="inferred from homology"/>
<dbReference type="STRING" id="188477.A0A433U4U2"/>
<dbReference type="SUPFAM" id="SSF48179">
    <property type="entry name" value="6-phosphogluconate dehydrogenase C-terminal domain-like"/>
    <property type="match status" value="2"/>
</dbReference>
<evidence type="ECO:0000256" key="17">
    <source>
        <dbReference type="ARBA" id="ARBA00023128"/>
    </source>
</evidence>
<dbReference type="InterPro" id="IPR036291">
    <property type="entry name" value="NAD(P)-bd_dom_sf"/>
</dbReference>
<dbReference type="FunFam" id="3.90.226.10:FF:000011">
    <property type="entry name" value="Fatty acid oxidation complex subunit alpha"/>
    <property type="match status" value="1"/>
</dbReference>
<dbReference type="EC" id="1.1.1.211" evidence="35"/>
<keyword evidence="7" id="KW-0488">Methylation</keyword>
<evidence type="ECO:0000256" key="31">
    <source>
        <dbReference type="ARBA" id="ARBA00052860"/>
    </source>
</evidence>
<protein>
    <recommendedName>
        <fullName evidence="36">Trifunctional enzyme subunit alpha, mitochondrial</fullName>
        <ecNumber evidence="35">1.1.1.211</ecNumber>
        <ecNumber evidence="6">4.2.1.17</ecNumber>
    </recommendedName>
    <alternativeName>
        <fullName evidence="37">Monolysocardiolipin acyltransferase</fullName>
    </alternativeName>
    <alternativeName>
        <fullName evidence="38">TP-alpha</fullName>
    </alternativeName>
</protein>
<comment type="catalytic activity">
    <reaction evidence="30">
        <text>(3S)-hydroxytetradecanoyl-CoA + NAD(+) = 3-oxotetradecanoyl-CoA + NADH + H(+)</text>
        <dbReference type="Rhea" id="RHEA:31167"/>
        <dbReference type="ChEBI" id="CHEBI:15378"/>
        <dbReference type="ChEBI" id="CHEBI:57540"/>
        <dbReference type="ChEBI" id="CHEBI:57945"/>
        <dbReference type="ChEBI" id="CHEBI:62543"/>
        <dbReference type="ChEBI" id="CHEBI:62614"/>
    </reaction>
    <physiologicalReaction direction="left-to-right" evidence="30">
        <dbReference type="Rhea" id="RHEA:31168"/>
    </physiologicalReaction>
</comment>
<dbReference type="UniPathway" id="UPA00659"/>
<evidence type="ECO:0000256" key="22">
    <source>
        <dbReference type="ARBA" id="ARBA00047613"/>
    </source>
</evidence>
<organism evidence="43 44">
    <name type="scientific">Elysia chlorotica</name>
    <name type="common">Eastern emerald elysia</name>
    <name type="synonym">Sea slug</name>
    <dbReference type="NCBI Taxonomy" id="188477"/>
    <lineage>
        <taxon>Eukaryota</taxon>
        <taxon>Metazoa</taxon>
        <taxon>Spiralia</taxon>
        <taxon>Lophotrochozoa</taxon>
        <taxon>Mollusca</taxon>
        <taxon>Gastropoda</taxon>
        <taxon>Heterobranchia</taxon>
        <taxon>Euthyneura</taxon>
        <taxon>Panpulmonata</taxon>
        <taxon>Sacoglossa</taxon>
        <taxon>Placobranchoidea</taxon>
        <taxon>Plakobranchidae</taxon>
        <taxon>Elysia</taxon>
    </lineage>
</organism>
<comment type="pathway">
    <text evidence="3">Lipid metabolism; fatty acid beta-oxidation.</text>
</comment>
<keyword evidence="17" id="KW-0496">Mitochondrion</keyword>
<evidence type="ECO:0000256" key="20">
    <source>
        <dbReference type="ARBA" id="ARBA00023268"/>
    </source>
</evidence>
<evidence type="ECO:0000256" key="19">
    <source>
        <dbReference type="ARBA" id="ARBA00023239"/>
    </source>
</evidence>
<dbReference type="InterPro" id="IPR029045">
    <property type="entry name" value="ClpP/crotonase-like_dom_sf"/>
</dbReference>
<evidence type="ECO:0000256" key="2">
    <source>
        <dbReference type="ARBA" id="ARBA00004273"/>
    </source>
</evidence>
<comment type="caution">
    <text evidence="43">The sequence shown here is derived from an EMBL/GenBank/DDBJ whole genome shotgun (WGS) entry which is preliminary data.</text>
</comment>
<evidence type="ECO:0000256" key="34">
    <source>
        <dbReference type="ARBA" id="ARBA00062153"/>
    </source>
</evidence>
<comment type="subcellular location">
    <subcellularLocation>
        <location evidence="2">Mitochondrion inner membrane</location>
    </subcellularLocation>
</comment>
<dbReference type="GO" id="GO:0004300">
    <property type="term" value="F:enoyl-CoA hydratase activity"/>
    <property type="evidence" value="ECO:0007669"/>
    <property type="project" value="UniProtKB-EC"/>
</dbReference>
<evidence type="ECO:0000256" key="14">
    <source>
        <dbReference type="ARBA" id="ARBA00023002"/>
    </source>
</evidence>
<name>A0A433U4U2_ELYCH</name>
<comment type="catalytic activity">
    <reaction evidence="26">
        <text>a 4-saturated-(3S)-3-hydroxyacyl-CoA = a (3E)-enoyl-CoA + H2O</text>
        <dbReference type="Rhea" id="RHEA:20724"/>
        <dbReference type="ChEBI" id="CHEBI:15377"/>
        <dbReference type="ChEBI" id="CHEBI:58521"/>
        <dbReference type="ChEBI" id="CHEBI:137480"/>
        <dbReference type="EC" id="4.2.1.17"/>
    </reaction>
    <physiologicalReaction direction="right-to-left" evidence="26">
        <dbReference type="Rhea" id="RHEA:20726"/>
    </physiologicalReaction>
</comment>
<dbReference type="InterPro" id="IPR001753">
    <property type="entry name" value="Enoyl-CoA_hydra/iso"/>
</dbReference>
<evidence type="ECO:0000256" key="33">
    <source>
        <dbReference type="ARBA" id="ARBA00052989"/>
    </source>
</evidence>
<comment type="catalytic activity">
    <reaction evidence="31">
        <text>1'-[1,2-di-(9Z,12Z-octadecadienoyl)-sn-glycero-3-phospho]-3'-[1-(9Z,12Z-octadecadienoyl)-sn-glycero-3-phospho]-glycerol + (9Z)-octadecenoyl-CoA = 1'-[1,2-di-(9Z,12Z-octadecadienoyl)-sn-glycero-3-phospho]-3'-[1-(9Z,12Z-octadecadienoyl)-2-(9Z-octadecenoyl)-sn-glycero-3-phospho]-glycerol + CoA</text>
        <dbReference type="Rhea" id="RHEA:43676"/>
        <dbReference type="ChEBI" id="CHEBI:57287"/>
        <dbReference type="ChEBI" id="CHEBI:57387"/>
        <dbReference type="ChEBI" id="CHEBI:83580"/>
        <dbReference type="ChEBI" id="CHEBI:83582"/>
    </reaction>
    <physiologicalReaction direction="left-to-right" evidence="31">
        <dbReference type="Rhea" id="RHEA:43677"/>
    </physiologicalReaction>
</comment>
<feature type="site" description="Important for hydroxyacyl-coenzyme A dehydrogenase activity" evidence="40">
    <location>
        <position position="495"/>
    </location>
</feature>
<keyword evidence="18" id="KW-0472">Membrane</keyword>
<keyword evidence="13" id="KW-0007">Acetylation</keyword>
<evidence type="ECO:0000256" key="8">
    <source>
        <dbReference type="ARBA" id="ARBA00022553"/>
    </source>
</evidence>
<evidence type="ECO:0000256" key="26">
    <source>
        <dbReference type="ARBA" id="ARBA00051215"/>
    </source>
</evidence>
<feature type="domain" description="3-hydroxyacyl-CoA dehydrogenase NAD binding" evidence="42">
    <location>
        <begin position="360"/>
        <end position="538"/>
    </location>
</feature>
<comment type="catalytic activity">
    <reaction evidence="21">
        <text>a (3S)-3-hydroxyacyl-CoA = a (2E)-enoyl-CoA + H2O</text>
        <dbReference type="Rhea" id="RHEA:16105"/>
        <dbReference type="ChEBI" id="CHEBI:15377"/>
        <dbReference type="ChEBI" id="CHEBI:57318"/>
        <dbReference type="ChEBI" id="CHEBI:58856"/>
        <dbReference type="EC" id="4.2.1.17"/>
    </reaction>
    <physiologicalReaction direction="right-to-left" evidence="21">
        <dbReference type="Rhea" id="RHEA:16107"/>
    </physiologicalReaction>
</comment>
<feature type="active site" description="For hydroxyacyl-coenzyme A dehydrogenase activity" evidence="39">
    <location>
        <position position="507"/>
    </location>
</feature>
<dbReference type="CDD" id="cd06558">
    <property type="entry name" value="crotonase-like"/>
    <property type="match status" value="1"/>
</dbReference>
<dbReference type="InterPro" id="IPR012803">
    <property type="entry name" value="Fa_ox_alpha_mit"/>
</dbReference>
<feature type="domain" description="3-hydroxyacyl-CoA dehydrogenase C-terminal" evidence="41">
    <location>
        <begin position="541"/>
        <end position="636"/>
    </location>
</feature>
<evidence type="ECO:0000256" key="40">
    <source>
        <dbReference type="PIRSR" id="PIRSR612803-2"/>
    </source>
</evidence>
<keyword evidence="12" id="KW-0809">Transit peptide</keyword>
<dbReference type="GO" id="GO:0006635">
    <property type="term" value="P:fatty acid beta-oxidation"/>
    <property type="evidence" value="ECO:0007669"/>
    <property type="project" value="UniProtKB-UniPathway"/>
</dbReference>
<dbReference type="Proteomes" id="UP000271974">
    <property type="component" value="Unassembled WGS sequence"/>
</dbReference>
<dbReference type="FunFam" id="1.10.1040.50:FF:000002">
    <property type="entry name" value="Trifunctional enzyme subunit alpha, mitochondrial"/>
    <property type="match status" value="1"/>
</dbReference>
<evidence type="ECO:0000256" key="28">
    <source>
        <dbReference type="ARBA" id="ARBA00052224"/>
    </source>
</evidence>
<evidence type="ECO:0000256" key="37">
    <source>
        <dbReference type="ARBA" id="ARBA00077617"/>
    </source>
</evidence>
<evidence type="ECO:0000256" key="32">
    <source>
        <dbReference type="ARBA" id="ARBA00052945"/>
    </source>
</evidence>
<dbReference type="Gene3D" id="1.10.1040.50">
    <property type="match status" value="1"/>
</dbReference>
<comment type="catalytic activity">
    <reaction evidence="23">
        <text>(3S)-hydroxydecanoyl-CoA + NAD(+) = 3-oxodecanoyl-CoA + NADH + H(+)</text>
        <dbReference type="Rhea" id="RHEA:31187"/>
        <dbReference type="ChEBI" id="CHEBI:15378"/>
        <dbReference type="ChEBI" id="CHEBI:57540"/>
        <dbReference type="ChEBI" id="CHEBI:57945"/>
        <dbReference type="ChEBI" id="CHEBI:62548"/>
        <dbReference type="ChEBI" id="CHEBI:62616"/>
    </reaction>
    <physiologicalReaction direction="left-to-right" evidence="23">
        <dbReference type="Rhea" id="RHEA:31188"/>
    </physiologicalReaction>
</comment>
<dbReference type="GO" id="GO:0016509">
    <property type="term" value="F:long-chain (3S)-3-hydroxyacyl-CoA dehydrogenase (NAD+) activity"/>
    <property type="evidence" value="ECO:0007669"/>
    <property type="project" value="UniProtKB-EC"/>
</dbReference>
<evidence type="ECO:0000256" key="27">
    <source>
        <dbReference type="ARBA" id="ARBA00051877"/>
    </source>
</evidence>
<dbReference type="InterPro" id="IPR050136">
    <property type="entry name" value="FA_oxidation_alpha_subunit"/>
</dbReference>
<comment type="catalytic activity">
    <reaction evidence="25">
        <text>a long-chain (3S)-3-hydroxy fatty acyl-CoA + NAD(+) = a long-chain 3-oxo-fatty acyl-CoA + NADH + H(+)</text>
        <dbReference type="Rhea" id="RHEA:52656"/>
        <dbReference type="ChEBI" id="CHEBI:15378"/>
        <dbReference type="ChEBI" id="CHEBI:57540"/>
        <dbReference type="ChEBI" id="CHEBI:57945"/>
        <dbReference type="ChEBI" id="CHEBI:136757"/>
        <dbReference type="ChEBI" id="CHEBI:136758"/>
        <dbReference type="EC" id="1.1.1.211"/>
    </reaction>
    <physiologicalReaction direction="left-to-right" evidence="25">
        <dbReference type="Rhea" id="RHEA:52657"/>
    </physiologicalReaction>
</comment>
<evidence type="ECO:0000313" key="43">
    <source>
        <dbReference type="EMBL" id="RUS88846.1"/>
    </source>
</evidence>
<comment type="catalytic activity">
    <reaction evidence="27">
        <text>(3S)-hydroxyoctanoyl-CoA = (2E)-octenoyl-CoA + H2O</text>
        <dbReference type="Rhea" id="RHEA:31199"/>
        <dbReference type="ChEBI" id="CHEBI:15377"/>
        <dbReference type="ChEBI" id="CHEBI:62242"/>
        <dbReference type="ChEBI" id="CHEBI:62617"/>
    </reaction>
    <physiologicalReaction direction="right-to-left" evidence="27">
        <dbReference type="Rhea" id="RHEA:31201"/>
    </physiologicalReaction>
</comment>
<evidence type="ECO:0000313" key="44">
    <source>
        <dbReference type="Proteomes" id="UP000271974"/>
    </source>
</evidence>
<evidence type="ECO:0000256" key="23">
    <source>
        <dbReference type="ARBA" id="ARBA00048361"/>
    </source>
</evidence>
<keyword evidence="19" id="KW-0456">Lyase</keyword>
<dbReference type="GO" id="GO:0016507">
    <property type="term" value="C:mitochondrial fatty acid beta-oxidation multienzyme complex"/>
    <property type="evidence" value="ECO:0007669"/>
    <property type="project" value="InterPro"/>
</dbReference>
<evidence type="ECO:0000256" key="39">
    <source>
        <dbReference type="PIRSR" id="PIRSR612803-1"/>
    </source>
</evidence>
<comment type="catalytic activity">
    <reaction evidence="22">
        <text>(3S)-hydroxyhexadecanoyl-CoA + NAD(+) = 3-oxohexadecanoyl-CoA + NADH + H(+)</text>
        <dbReference type="Rhea" id="RHEA:31159"/>
        <dbReference type="ChEBI" id="CHEBI:15378"/>
        <dbReference type="ChEBI" id="CHEBI:57349"/>
        <dbReference type="ChEBI" id="CHEBI:57540"/>
        <dbReference type="ChEBI" id="CHEBI:57945"/>
        <dbReference type="ChEBI" id="CHEBI:62613"/>
    </reaction>
    <physiologicalReaction direction="left-to-right" evidence="22">
        <dbReference type="Rhea" id="RHEA:31160"/>
    </physiologicalReaction>
</comment>
<keyword evidence="15" id="KW-0520">NAD</keyword>
<keyword evidence="16" id="KW-0443">Lipid metabolism</keyword>
<dbReference type="GO" id="GO:0070403">
    <property type="term" value="F:NAD+ binding"/>
    <property type="evidence" value="ECO:0007669"/>
    <property type="project" value="InterPro"/>
</dbReference>
<evidence type="ECO:0000256" key="9">
    <source>
        <dbReference type="ARBA" id="ARBA00022679"/>
    </source>
</evidence>
<evidence type="ECO:0000256" key="7">
    <source>
        <dbReference type="ARBA" id="ARBA00022481"/>
    </source>
</evidence>
<evidence type="ECO:0000256" key="4">
    <source>
        <dbReference type="ARBA" id="ARBA00007005"/>
    </source>
</evidence>
<evidence type="ECO:0000256" key="30">
    <source>
        <dbReference type="ARBA" id="ARBA00052834"/>
    </source>
</evidence>
<dbReference type="AlphaFoldDB" id="A0A433U4U2"/>
<comment type="catalytic activity">
    <reaction evidence="29">
        <text>(3S)-3-hydroxydodecanoyl-CoA = (2E)-dodecenoyl-CoA + H2O</text>
        <dbReference type="Rhea" id="RHEA:31075"/>
        <dbReference type="ChEBI" id="CHEBI:15377"/>
        <dbReference type="ChEBI" id="CHEBI:57330"/>
        <dbReference type="ChEBI" id="CHEBI:62558"/>
    </reaction>
    <physiologicalReaction direction="right-to-left" evidence="29">
        <dbReference type="Rhea" id="RHEA:31077"/>
    </physiologicalReaction>
</comment>
<keyword evidence="20" id="KW-0511">Multifunctional enzyme</keyword>
<evidence type="ECO:0000256" key="10">
    <source>
        <dbReference type="ARBA" id="ARBA00022792"/>
    </source>
</evidence>
<evidence type="ECO:0000259" key="42">
    <source>
        <dbReference type="Pfam" id="PF02737"/>
    </source>
</evidence>
<keyword evidence="14" id="KW-0560">Oxidoreductase</keyword>
<dbReference type="SUPFAM" id="SSF51735">
    <property type="entry name" value="NAD(P)-binding Rossmann-fold domains"/>
    <property type="match status" value="1"/>
</dbReference>
<dbReference type="GO" id="GO:0005743">
    <property type="term" value="C:mitochondrial inner membrane"/>
    <property type="evidence" value="ECO:0007669"/>
    <property type="project" value="UniProtKB-SubCell"/>
</dbReference>
<keyword evidence="11" id="KW-0276">Fatty acid metabolism</keyword>
<evidence type="ECO:0000256" key="21">
    <source>
        <dbReference type="ARBA" id="ARBA00035854"/>
    </source>
</evidence>
<dbReference type="InterPro" id="IPR006108">
    <property type="entry name" value="3HC_DH_C"/>
</dbReference>
<evidence type="ECO:0000256" key="25">
    <source>
        <dbReference type="ARBA" id="ARBA00050446"/>
    </source>
</evidence>
<feature type="site" description="Important for long-chain enoyl-CoA hydratase activity" evidence="40">
    <location>
        <position position="169"/>
    </location>
</feature>
<dbReference type="EMBL" id="RQTK01000072">
    <property type="protein sequence ID" value="RUS88846.1"/>
    <property type="molecule type" value="Genomic_DNA"/>
</dbReference>
<evidence type="ECO:0000256" key="5">
    <source>
        <dbReference type="ARBA" id="ARBA00008750"/>
    </source>
</evidence>
<evidence type="ECO:0000256" key="18">
    <source>
        <dbReference type="ARBA" id="ARBA00023136"/>
    </source>
</evidence>
<dbReference type="GO" id="GO:0016740">
    <property type="term" value="F:transferase activity"/>
    <property type="evidence" value="ECO:0007669"/>
    <property type="project" value="UniProtKB-KW"/>
</dbReference>
<sequence>MSSFRILKLAQRLRPTFAPNQYSKMFSTSYALSGKYVNVDLQGDVAVVRFDDPELKVNTLKSEMSAEFQDAINTITANSSVRAAVLISKKPASFIAGADINMLSACKTKEELKQKSLDGQRMFQKLEDSKKPIVAAIMGTCLGGGLELAMACQYRIAVNSKKTSLGVPEVMLGLLPGAGGTQRLPKLVSVPTALDMMLTGKMVKADRAKRFGLVDMTVEPLGPGVSDGETNTLNYLETVAVDVARGLADGKVKRTPRKRNMADKITDLMLQYEFGRNFIFKKATAQVMKASRGLYPAPLKILEVARIGLEKGPKEGYAAEADRFAALGMTNESKALIGLYHGQTACKKNSFGKPKKPSQKIAVLGAGLMGAGIAQVSVDKNIHVILKDMSDEGLARGHDQVQKGLDKAAKRKKITTFERDCLMSNLEPSLTYEHFKSCDMVIEAVFEDINIKHKVIKEVEEHISPDCIFASNTSALPIHQIAAASKRPEKVVGMHYFSPVDKMQLLEIITTDKTSKDTAATAVDLGLRQGKVVITVKDGPGFYTTRILGPWAAEMVRCLQEGHGPKKLDKLTKDFGFPVGAATLADEVGVDVAAHVHEDLTKAFGSRLKGGDTEVLKTMVARGFLGRKAGKGVYLYEKGSKEKPENPEALEILKSFALTQPDGLDDTDIQYRLVSRFVNEAVLCLQEDILLNPVEGDIGAVFGLGFPPFLGGPFRYLDLHGARPLVDRMMKYRDLYGEEFEPCQLLKDHANDSSKKFHK</sequence>
<evidence type="ECO:0000256" key="15">
    <source>
        <dbReference type="ARBA" id="ARBA00023027"/>
    </source>
</evidence>